<dbReference type="PIRSF" id="PIRSF037181">
    <property type="entry name" value="DGC"/>
    <property type="match status" value="1"/>
</dbReference>
<dbReference type="Proteomes" id="UP000238390">
    <property type="component" value="Chromosome"/>
</dbReference>
<dbReference type="RefSeq" id="WP_003151303.1">
    <property type="nucleotide sequence ID" value="NZ_CP020560.1"/>
</dbReference>
<dbReference type="EMBL" id="CP027169">
    <property type="protein sequence ID" value="AVK06873.1"/>
    <property type="molecule type" value="Genomic_DNA"/>
</dbReference>
<organism evidence="1 2">
    <name type="scientific">Pseudomonas paraeruginosa</name>
    <dbReference type="NCBI Taxonomy" id="2994495"/>
    <lineage>
        <taxon>Bacteria</taxon>
        <taxon>Pseudomonadati</taxon>
        <taxon>Pseudomonadota</taxon>
        <taxon>Gammaproteobacteria</taxon>
        <taxon>Pseudomonadales</taxon>
        <taxon>Pseudomonadaceae</taxon>
        <taxon>Pseudomonas</taxon>
    </lineage>
</organism>
<name>A0A2R3IYA9_9PSED</name>
<dbReference type="GeneID" id="77219568"/>
<gene>
    <name evidence="1" type="ORF">CSB93_2376</name>
</gene>
<reference evidence="1 2" key="1">
    <citation type="submission" date="2018-02" db="EMBL/GenBank/DDBJ databases">
        <title>FDA/CDC Antimicrobial Resistant Isolate Bank Genome Sequencing.</title>
        <authorList>
            <person name="Benahmed F.H."/>
            <person name="Lutgring J.D."/>
            <person name="Yoo B."/>
            <person name="Machado M."/>
            <person name="Brown A."/>
            <person name="McAllister G."/>
            <person name="Perry A."/>
            <person name="Halpin A.L."/>
            <person name="Vavikolanu K."/>
            <person name="Ott S."/>
            <person name="Zhao X."/>
            <person name="Tallon L.J."/>
            <person name="Sadzewicz L."/>
            <person name="Aluvathingal J."/>
            <person name="Nadendla S."/>
            <person name="Voskania-kordi A."/>
            <person name="Simonyan V."/>
            <person name="Patel J."/>
            <person name="Shawar R.M."/>
        </authorList>
    </citation>
    <scope>NUCLEOTIDE SEQUENCE [LARGE SCALE GENOMIC DNA]</scope>
    <source>
        <strain evidence="1 2">AR_0356</strain>
    </source>
</reference>
<accession>A0A2R3IYA9</accession>
<dbReference type="AlphaFoldDB" id="A0A2R3IYA9"/>
<dbReference type="Pfam" id="PF08859">
    <property type="entry name" value="DGC"/>
    <property type="match status" value="1"/>
</dbReference>
<keyword evidence="2" id="KW-1185">Reference proteome</keyword>
<sequence>MMFERSPDDPLPLVYACSGCSNVAQLANDLALRLDRARLAEMSCIAGVGGDVPLLVRRARSGRPILALDGCPLHCVKGCLARHEVTPTLHLTLSEHGLKKRYGEDCETGDAERLFVELERLLAQGGARRCE</sequence>
<dbReference type="InterPro" id="IPR014958">
    <property type="entry name" value="DGC"/>
</dbReference>
<protein>
    <submittedName>
        <fullName evidence="1">DGC domain protein</fullName>
    </submittedName>
</protein>
<evidence type="ECO:0000313" key="2">
    <source>
        <dbReference type="Proteomes" id="UP000238390"/>
    </source>
</evidence>
<evidence type="ECO:0000313" key="1">
    <source>
        <dbReference type="EMBL" id="AVK06873.1"/>
    </source>
</evidence>
<proteinExistence type="predicted"/>